<organism evidence="2 3">
    <name type="scientific">Meristemomyces frigidus</name>
    <dbReference type="NCBI Taxonomy" id="1508187"/>
    <lineage>
        <taxon>Eukaryota</taxon>
        <taxon>Fungi</taxon>
        <taxon>Dikarya</taxon>
        <taxon>Ascomycota</taxon>
        <taxon>Pezizomycotina</taxon>
        <taxon>Dothideomycetes</taxon>
        <taxon>Dothideomycetidae</taxon>
        <taxon>Mycosphaerellales</taxon>
        <taxon>Teratosphaeriaceae</taxon>
        <taxon>Meristemomyces</taxon>
    </lineage>
</organism>
<feature type="region of interest" description="Disordered" evidence="1">
    <location>
        <begin position="277"/>
        <end position="307"/>
    </location>
</feature>
<dbReference type="AlphaFoldDB" id="A0AAN7YHF9"/>
<sequence length="322" mass="35167">MSEGYIRAQVKRVLGEAFQEARVKKRTQPTVVSSGEVAHDILSDQEQLLEMATRAHERTEHDLDRVMVLIKDATPHVVDSISAAIEVQLIKTQRGPLSSRNRKNIGPTILVEYASLLAARYYLRWWKVRFAQGVERLMAEEAAEAQGFTFHLPLPGRRAAGSRRPTRAGAKRKVDDVKEKPQPAVGEIQTAAGKKRCTAAAAAPGSAPKLEMIVKLRVPHTAEDKVTRIINQKAKPAGAGNEVDDGLPMTANQAEGACATPKVRKLATLRLISELKGGDQKDNTNADAPGVGPARDGAETATTTPRVRRLRFQINGTLRNEE</sequence>
<comment type="caution">
    <text evidence="2">The sequence shown here is derived from an EMBL/GenBank/DDBJ whole genome shotgun (WGS) entry which is preliminary data.</text>
</comment>
<reference evidence="2" key="1">
    <citation type="submission" date="2023-08" db="EMBL/GenBank/DDBJ databases">
        <title>Black Yeasts Isolated from many extreme environments.</title>
        <authorList>
            <person name="Coleine C."/>
            <person name="Stajich J.E."/>
            <person name="Selbmann L."/>
        </authorList>
    </citation>
    <scope>NUCLEOTIDE SEQUENCE</scope>
    <source>
        <strain evidence="2">CCFEE 5401</strain>
    </source>
</reference>
<dbReference type="EMBL" id="JAVRRL010000019">
    <property type="protein sequence ID" value="KAK5114143.1"/>
    <property type="molecule type" value="Genomic_DNA"/>
</dbReference>
<dbReference type="Proteomes" id="UP001310890">
    <property type="component" value="Unassembled WGS sequence"/>
</dbReference>
<evidence type="ECO:0000256" key="1">
    <source>
        <dbReference type="SAM" id="MobiDB-lite"/>
    </source>
</evidence>
<evidence type="ECO:0000313" key="2">
    <source>
        <dbReference type="EMBL" id="KAK5114143.1"/>
    </source>
</evidence>
<feature type="compositionally biased region" description="Basic and acidic residues" evidence="1">
    <location>
        <begin position="172"/>
        <end position="181"/>
    </location>
</feature>
<proteinExistence type="predicted"/>
<gene>
    <name evidence="2" type="ORF">LTR62_002713</name>
</gene>
<feature type="compositionally biased region" description="Basic residues" evidence="1">
    <location>
        <begin position="160"/>
        <end position="171"/>
    </location>
</feature>
<accession>A0AAN7YHF9</accession>
<name>A0AAN7YHF9_9PEZI</name>
<protein>
    <submittedName>
        <fullName evidence="2">Uncharacterized protein</fullName>
    </submittedName>
</protein>
<evidence type="ECO:0000313" key="3">
    <source>
        <dbReference type="Proteomes" id="UP001310890"/>
    </source>
</evidence>
<feature type="region of interest" description="Disordered" evidence="1">
    <location>
        <begin position="154"/>
        <end position="183"/>
    </location>
</feature>